<comment type="caution">
    <text evidence="2">The sequence shown here is derived from an EMBL/GenBank/DDBJ whole genome shotgun (WGS) entry which is preliminary data.</text>
</comment>
<dbReference type="RefSeq" id="WP_161045842.1">
    <property type="nucleotide sequence ID" value="NZ_WWCS01000009.1"/>
</dbReference>
<evidence type="ECO:0000313" key="2">
    <source>
        <dbReference type="EMBL" id="MYN40856.1"/>
    </source>
</evidence>
<dbReference type="Proteomes" id="UP000466332">
    <property type="component" value="Unassembled WGS sequence"/>
</dbReference>
<keyword evidence="3" id="KW-1185">Reference proteome</keyword>
<sequence length="346" mass="35739">MSNGDYNLQDDAALDELLAGRDDLSRQLAALAQPEASRQVNDAIMASIEAQLAQERAAQTVQQALAGEDAPAAQNPAAAEAVRVTQVAPRQPAANKARWRAPAALAASLVGALLLALEWQRGDYAEQAQMTTAAPEQKPVASTPQAAEPPARPPAAPERVTMAAASASGHIASSPGAARPAPAPSASRAESVDRSAPSLLADADKAPEPIAITPPAEQFLRARSSPIAKLAAAVPPPVASAPISAPLVAPLSYAAPPAPPAPPPTPAPAPVVAAATAPTIVSVTGSARKAMSPADTARAAEWLHVIDEMLKADLRQDAREEWRKFNLAYPDYPVPEQLARRMDAIN</sequence>
<gene>
    <name evidence="2" type="ORF">GTP55_15930</name>
</gene>
<feature type="compositionally biased region" description="Low complexity" evidence="1">
    <location>
        <begin position="157"/>
        <end position="189"/>
    </location>
</feature>
<reference evidence="2 3" key="1">
    <citation type="submission" date="2019-12" db="EMBL/GenBank/DDBJ databases">
        <title>Novel species isolated from a subtropical stream in China.</title>
        <authorList>
            <person name="Lu H."/>
        </authorList>
    </citation>
    <scope>NUCLEOTIDE SEQUENCE [LARGE SCALE GENOMIC DNA]</scope>
    <source>
        <strain evidence="2 3">FT109W</strain>
    </source>
</reference>
<feature type="region of interest" description="Disordered" evidence="1">
    <location>
        <begin position="128"/>
        <end position="210"/>
    </location>
</feature>
<protein>
    <submittedName>
        <fullName evidence="2">Uncharacterized protein</fullName>
    </submittedName>
</protein>
<feature type="compositionally biased region" description="Polar residues" evidence="1">
    <location>
        <begin position="128"/>
        <end position="145"/>
    </location>
</feature>
<proteinExistence type="predicted"/>
<name>A0ABW9WIJ4_9BURK</name>
<evidence type="ECO:0000256" key="1">
    <source>
        <dbReference type="SAM" id="MobiDB-lite"/>
    </source>
</evidence>
<evidence type="ECO:0000313" key="3">
    <source>
        <dbReference type="Proteomes" id="UP000466332"/>
    </source>
</evidence>
<dbReference type="EMBL" id="WWCS01000009">
    <property type="protein sequence ID" value="MYN40856.1"/>
    <property type="molecule type" value="Genomic_DNA"/>
</dbReference>
<accession>A0ABW9WIJ4</accession>
<organism evidence="2 3">
    <name type="scientific">Duganella margarita</name>
    <dbReference type="NCBI Taxonomy" id="2692170"/>
    <lineage>
        <taxon>Bacteria</taxon>
        <taxon>Pseudomonadati</taxon>
        <taxon>Pseudomonadota</taxon>
        <taxon>Betaproteobacteria</taxon>
        <taxon>Burkholderiales</taxon>
        <taxon>Oxalobacteraceae</taxon>
        <taxon>Telluria group</taxon>
        <taxon>Duganella</taxon>
    </lineage>
</organism>